<feature type="transmembrane region" description="Helical" evidence="9">
    <location>
        <begin position="146"/>
        <end position="163"/>
    </location>
</feature>
<feature type="transmembrane region" description="Helical" evidence="9">
    <location>
        <begin position="76"/>
        <end position="92"/>
    </location>
</feature>
<dbReference type="GO" id="GO:0005886">
    <property type="term" value="C:plasma membrane"/>
    <property type="evidence" value="ECO:0007669"/>
    <property type="project" value="TreeGrafter"/>
</dbReference>
<dbReference type="GO" id="GO:0055085">
    <property type="term" value="P:transmembrane transport"/>
    <property type="evidence" value="ECO:0007669"/>
    <property type="project" value="InterPro"/>
</dbReference>
<name>A0A9D7HWM2_9PROT</name>
<dbReference type="AlphaFoldDB" id="A0A9D7HWM2"/>
<organism evidence="10 11">
    <name type="scientific">Candidatus Methylophosphatis roskildensis</name>
    <dbReference type="NCBI Taxonomy" id="2899263"/>
    <lineage>
        <taxon>Bacteria</taxon>
        <taxon>Pseudomonadati</taxon>
        <taxon>Pseudomonadota</taxon>
        <taxon>Betaproteobacteria</taxon>
        <taxon>Nitrosomonadales</taxon>
        <taxon>Sterolibacteriaceae</taxon>
        <taxon>Candidatus Methylophosphatis</taxon>
    </lineage>
</organism>
<evidence type="ECO:0000256" key="7">
    <source>
        <dbReference type="ARBA" id="ARBA00022989"/>
    </source>
</evidence>
<proteinExistence type="predicted"/>
<evidence type="ECO:0000256" key="9">
    <source>
        <dbReference type="SAM" id="Phobius"/>
    </source>
</evidence>
<keyword evidence="4" id="KW-0288">FMN</keyword>
<keyword evidence="7 9" id="KW-1133">Transmembrane helix</keyword>
<sequence length="296" mass="32406">METGAGVVSAARAVGWAARLRGLDARLYQIAFQATLLGIGVVARDFTLRWEQMALAFAAGLATQVLWTRGLGLRRVGVLSALITCFGLSLLLRADSLWVHPLAAALALSAKFIVRVDGKHLFNPANLGVIIGIGLLPGAWVSPGQWGNDLAYAVWLVALGGIVTQRARRWDISWIFLAFWLGLVALRVACLGQPWAIWWHQLGSGALLLFAFFMISDPMTIPNRPSARALYALLVASIAFWWQFVLFQPNALMWALFLATPLVPLLDYWLPGQRFAWQQPASSPLPDKRLGDPAVG</sequence>
<dbReference type="Pfam" id="PF03116">
    <property type="entry name" value="NQR2_RnfD_RnfE"/>
    <property type="match status" value="1"/>
</dbReference>
<evidence type="ECO:0000256" key="5">
    <source>
        <dbReference type="ARBA" id="ARBA00022692"/>
    </source>
</evidence>
<evidence type="ECO:0000256" key="3">
    <source>
        <dbReference type="ARBA" id="ARBA00022630"/>
    </source>
</evidence>
<evidence type="ECO:0000256" key="2">
    <source>
        <dbReference type="ARBA" id="ARBA00022553"/>
    </source>
</evidence>
<feature type="transmembrane region" description="Helical" evidence="9">
    <location>
        <begin position="251"/>
        <end position="270"/>
    </location>
</feature>
<dbReference type="InterPro" id="IPR004338">
    <property type="entry name" value="NqrB/RnfD"/>
</dbReference>
<accession>A0A9D7HWM2</accession>
<evidence type="ECO:0000256" key="4">
    <source>
        <dbReference type="ARBA" id="ARBA00022643"/>
    </source>
</evidence>
<dbReference type="PANTHER" id="PTHR30578">
    <property type="entry name" value="ELECTRON TRANSPORT COMPLEX PROTEIN RNFD"/>
    <property type="match status" value="1"/>
</dbReference>
<keyword evidence="8 9" id="KW-0472">Membrane</keyword>
<dbReference type="PANTHER" id="PTHR30578:SF0">
    <property type="entry name" value="ION-TRANSLOCATING OXIDOREDUCTASE COMPLEX SUBUNIT D"/>
    <property type="match status" value="1"/>
</dbReference>
<evidence type="ECO:0000256" key="6">
    <source>
        <dbReference type="ARBA" id="ARBA00022967"/>
    </source>
</evidence>
<reference evidence="10" key="1">
    <citation type="submission" date="2020-10" db="EMBL/GenBank/DDBJ databases">
        <title>Connecting structure to function with the recovery of over 1000 high-quality activated sludge metagenome-assembled genomes encoding full-length rRNA genes using long-read sequencing.</title>
        <authorList>
            <person name="Singleton C.M."/>
            <person name="Petriglieri F."/>
            <person name="Kristensen J.M."/>
            <person name="Kirkegaard R.H."/>
            <person name="Michaelsen T.Y."/>
            <person name="Andersen M.H."/>
            <person name="Karst S.M."/>
            <person name="Dueholm M.S."/>
            <person name="Nielsen P.H."/>
            <person name="Albertsen M."/>
        </authorList>
    </citation>
    <scope>NUCLEOTIDE SEQUENCE</scope>
    <source>
        <strain evidence="10">Bjer_18-Q3-R1-45_BAT3C.347</strain>
    </source>
</reference>
<evidence type="ECO:0000313" key="10">
    <source>
        <dbReference type="EMBL" id="MBK6975640.1"/>
    </source>
</evidence>
<feature type="transmembrane region" description="Helical" evidence="9">
    <location>
        <begin position="98"/>
        <end position="114"/>
    </location>
</feature>
<feature type="transmembrane region" description="Helical" evidence="9">
    <location>
        <begin position="170"/>
        <end position="189"/>
    </location>
</feature>
<feature type="transmembrane region" description="Helical" evidence="9">
    <location>
        <begin position="121"/>
        <end position="140"/>
    </location>
</feature>
<comment type="caution">
    <text evidence="10">The sequence shown here is derived from an EMBL/GenBank/DDBJ whole genome shotgun (WGS) entry which is preliminary data.</text>
</comment>
<keyword evidence="3" id="KW-0285">Flavoprotein</keyword>
<evidence type="ECO:0000256" key="1">
    <source>
        <dbReference type="ARBA" id="ARBA00022448"/>
    </source>
</evidence>
<keyword evidence="2" id="KW-0597">Phosphoprotein</keyword>
<keyword evidence="6" id="KW-1278">Translocase</keyword>
<dbReference type="Proteomes" id="UP000807785">
    <property type="component" value="Unassembled WGS sequence"/>
</dbReference>
<dbReference type="EMBL" id="JADJEV010000005">
    <property type="protein sequence ID" value="MBK6975640.1"/>
    <property type="molecule type" value="Genomic_DNA"/>
</dbReference>
<evidence type="ECO:0000256" key="8">
    <source>
        <dbReference type="ARBA" id="ARBA00023136"/>
    </source>
</evidence>
<gene>
    <name evidence="10" type="ORF">IPH26_22730</name>
</gene>
<keyword evidence="1" id="KW-0813">Transport</keyword>
<keyword evidence="5 9" id="KW-0812">Transmembrane</keyword>
<feature type="transmembrane region" description="Helical" evidence="9">
    <location>
        <begin position="195"/>
        <end position="215"/>
    </location>
</feature>
<protein>
    <submittedName>
        <fullName evidence="10">RnfABCDGE type electron transport complex subunit D</fullName>
    </submittedName>
</protein>
<evidence type="ECO:0000313" key="11">
    <source>
        <dbReference type="Proteomes" id="UP000807785"/>
    </source>
</evidence>
<feature type="transmembrane region" description="Helical" evidence="9">
    <location>
        <begin position="227"/>
        <end position="245"/>
    </location>
</feature>